<sequence>MRNTFSSLAIFNYRLWFMGAMVSNVGTWMQRVAQDWLVLTVLTHESGVAVGITTGLQFLPFLLLGPYTGVIADRVDHRKLLILTQASAGVLGVGLGALVLSGHAQLFQVYGFAFALGVVSVFDAPARQIFVGDLVPRAKLSNAVGLNSASFNAARLIGPGLAGLLIAAIGTGWVFILNGVTFGATIIALLLMRSNEFHAQERASRSPGQIIDGIRYVRKRRDLLVIFVTVSVVSTFGLNFQLTSALMARVEFGRGPADYGILGSILAIGSLAGAVMAARRKEPSVRLVLMAAAGFGVAEAAMALMPSYWTYAFAGIPVGFAALTMMTSANATVQTTTPPIMRGRVMALYMMVLMGATPIGSPLVGWIGQQLGPRFAVGIGAIASLAVVAAVLLRAVARGRLDVAFSPRRPFFKLTTVAEIHYPEG</sequence>
<feature type="transmembrane region" description="Helical" evidence="7">
    <location>
        <begin position="49"/>
        <end position="68"/>
    </location>
</feature>
<reference evidence="9 10" key="1">
    <citation type="submission" date="2020-07" db="EMBL/GenBank/DDBJ databases">
        <title>Sequencing the genomes of 1000 actinobacteria strains.</title>
        <authorList>
            <person name="Klenk H.-P."/>
        </authorList>
    </citation>
    <scope>NUCLEOTIDE SEQUENCE [LARGE SCALE GENOMIC DNA]</scope>
    <source>
        <strain evidence="9 10">DSM 19970</strain>
    </source>
</reference>
<evidence type="ECO:0000313" key="9">
    <source>
        <dbReference type="EMBL" id="NYI42719.1"/>
    </source>
</evidence>
<evidence type="ECO:0000256" key="7">
    <source>
        <dbReference type="SAM" id="Phobius"/>
    </source>
</evidence>
<proteinExistence type="predicted"/>
<dbReference type="Proteomes" id="UP000547973">
    <property type="component" value="Unassembled WGS sequence"/>
</dbReference>
<dbReference type="AlphaFoldDB" id="A0A7Z0CJ72"/>
<keyword evidence="2" id="KW-0813">Transport</keyword>
<feature type="transmembrane region" description="Helical" evidence="7">
    <location>
        <begin position="285"/>
        <end position="305"/>
    </location>
</feature>
<dbReference type="OrthoDB" id="9775268at2"/>
<evidence type="ECO:0000256" key="1">
    <source>
        <dbReference type="ARBA" id="ARBA00004651"/>
    </source>
</evidence>
<feature type="transmembrane region" description="Helical" evidence="7">
    <location>
        <begin position="345"/>
        <end position="369"/>
    </location>
</feature>
<feature type="transmembrane region" description="Helical" evidence="7">
    <location>
        <begin position="311"/>
        <end position="333"/>
    </location>
</feature>
<dbReference type="CDD" id="cd06173">
    <property type="entry name" value="MFS_MefA_like"/>
    <property type="match status" value="1"/>
</dbReference>
<feature type="transmembrane region" description="Helical" evidence="7">
    <location>
        <begin position="375"/>
        <end position="397"/>
    </location>
</feature>
<evidence type="ECO:0000256" key="6">
    <source>
        <dbReference type="ARBA" id="ARBA00023136"/>
    </source>
</evidence>
<keyword evidence="4 7" id="KW-0812">Transmembrane</keyword>
<dbReference type="SUPFAM" id="SSF103473">
    <property type="entry name" value="MFS general substrate transporter"/>
    <property type="match status" value="1"/>
</dbReference>
<feature type="domain" description="Major facilitator superfamily (MFS) profile" evidence="8">
    <location>
        <begin position="208"/>
        <end position="425"/>
    </location>
</feature>
<feature type="transmembrane region" description="Helical" evidence="7">
    <location>
        <begin position="173"/>
        <end position="192"/>
    </location>
</feature>
<gene>
    <name evidence="9" type="ORF">BKA03_002838</name>
</gene>
<keyword evidence="10" id="KW-1185">Reference proteome</keyword>
<comment type="subcellular location">
    <subcellularLocation>
        <location evidence="1">Cell membrane</location>
        <topology evidence="1">Multi-pass membrane protein</topology>
    </subcellularLocation>
</comment>
<dbReference type="EMBL" id="JACBZO010000001">
    <property type="protein sequence ID" value="NYI42719.1"/>
    <property type="molecule type" value="Genomic_DNA"/>
</dbReference>
<feature type="transmembrane region" description="Helical" evidence="7">
    <location>
        <begin position="259"/>
        <end position="278"/>
    </location>
</feature>
<protein>
    <submittedName>
        <fullName evidence="9">MFS family permease</fullName>
    </submittedName>
</protein>
<dbReference type="PANTHER" id="PTHR23513">
    <property type="entry name" value="INTEGRAL MEMBRANE EFFLUX PROTEIN-RELATED"/>
    <property type="match status" value="1"/>
</dbReference>
<keyword evidence="6 7" id="KW-0472">Membrane</keyword>
<evidence type="ECO:0000313" key="10">
    <source>
        <dbReference type="Proteomes" id="UP000547973"/>
    </source>
</evidence>
<dbReference type="InterPro" id="IPR036259">
    <property type="entry name" value="MFS_trans_sf"/>
</dbReference>
<dbReference type="GO" id="GO:0005886">
    <property type="term" value="C:plasma membrane"/>
    <property type="evidence" value="ECO:0007669"/>
    <property type="project" value="UniProtKB-SubCell"/>
</dbReference>
<dbReference type="PANTHER" id="PTHR23513:SF11">
    <property type="entry name" value="STAPHYLOFERRIN A TRANSPORTER"/>
    <property type="match status" value="1"/>
</dbReference>
<accession>A0A7Z0CJ72</accession>
<feature type="transmembrane region" description="Helical" evidence="7">
    <location>
        <begin position="80"/>
        <end position="100"/>
    </location>
</feature>
<organism evidence="9 10">
    <name type="scientific">Demequina lutea</name>
    <dbReference type="NCBI Taxonomy" id="431489"/>
    <lineage>
        <taxon>Bacteria</taxon>
        <taxon>Bacillati</taxon>
        <taxon>Actinomycetota</taxon>
        <taxon>Actinomycetes</taxon>
        <taxon>Micrococcales</taxon>
        <taxon>Demequinaceae</taxon>
        <taxon>Demequina</taxon>
    </lineage>
</organism>
<name>A0A7Z0CJ72_9MICO</name>
<keyword evidence="3" id="KW-1003">Cell membrane</keyword>
<dbReference type="RefSeq" id="WP_062075176.1">
    <property type="nucleotide sequence ID" value="NZ_BBRC01000006.1"/>
</dbReference>
<comment type="caution">
    <text evidence="9">The sequence shown here is derived from an EMBL/GenBank/DDBJ whole genome shotgun (WGS) entry which is preliminary data.</text>
</comment>
<dbReference type="GO" id="GO:0022857">
    <property type="term" value="F:transmembrane transporter activity"/>
    <property type="evidence" value="ECO:0007669"/>
    <property type="project" value="InterPro"/>
</dbReference>
<keyword evidence="5 7" id="KW-1133">Transmembrane helix</keyword>
<dbReference type="InterPro" id="IPR010290">
    <property type="entry name" value="TM_effector"/>
</dbReference>
<evidence type="ECO:0000256" key="2">
    <source>
        <dbReference type="ARBA" id="ARBA00022448"/>
    </source>
</evidence>
<evidence type="ECO:0000259" key="8">
    <source>
        <dbReference type="PROSITE" id="PS50850"/>
    </source>
</evidence>
<dbReference type="InterPro" id="IPR020846">
    <property type="entry name" value="MFS_dom"/>
</dbReference>
<evidence type="ECO:0000256" key="3">
    <source>
        <dbReference type="ARBA" id="ARBA00022475"/>
    </source>
</evidence>
<feature type="transmembrane region" description="Helical" evidence="7">
    <location>
        <begin position="12"/>
        <end position="29"/>
    </location>
</feature>
<feature type="transmembrane region" description="Helical" evidence="7">
    <location>
        <begin position="106"/>
        <end position="124"/>
    </location>
</feature>
<dbReference type="PROSITE" id="PS50850">
    <property type="entry name" value="MFS"/>
    <property type="match status" value="1"/>
</dbReference>
<evidence type="ECO:0000256" key="5">
    <source>
        <dbReference type="ARBA" id="ARBA00022989"/>
    </source>
</evidence>
<feature type="transmembrane region" description="Helical" evidence="7">
    <location>
        <begin position="223"/>
        <end position="247"/>
    </location>
</feature>
<evidence type="ECO:0000256" key="4">
    <source>
        <dbReference type="ARBA" id="ARBA00022692"/>
    </source>
</evidence>
<dbReference type="Gene3D" id="1.20.1250.20">
    <property type="entry name" value="MFS general substrate transporter like domains"/>
    <property type="match status" value="1"/>
</dbReference>
<dbReference type="Pfam" id="PF05977">
    <property type="entry name" value="MFS_3"/>
    <property type="match status" value="1"/>
</dbReference>